<protein>
    <submittedName>
        <fullName evidence="1">Uncharacterized protein</fullName>
    </submittedName>
</protein>
<dbReference type="EMBL" id="LAZR01006877">
    <property type="protein sequence ID" value="KKM89050.1"/>
    <property type="molecule type" value="Genomic_DNA"/>
</dbReference>
<proteinExistence type="predicted"/>
<gene>
    <name evidence="1" type="ORF">LCGC14_1252520</name>
</gene>
<dbReference type="AlphaFoldDB" id="A0A0F9NJN5"/>
<accession>A0A0F9NJN5</accession>
<evidence type="ECO:0000313" key="1">
    <source>
        <dbReference type="EMBL" id="KKM89050.1"/>
    </source>
</evidence>
<reference evidence="1" key="1">
    <citation type="journal article" date="2015" name="Nature">
        <title>Complex archaea that bridge the gap between prokaryotes and eukaryotes.</title>
        <authorList>
            <person name="Spang A."/>
            <person name="Saw J.H."/>
            <person name="Jorgensen S.L."/>
            <person name="Zaremba-Niedzwiedzka K."/>
            <person name="Martijn J."/>
            <person name="Lind A.E."/>
            <person name="van Eijk R."/>
            <person name="Schleper C."/>
            <person name="Guy L."/>
            <person name="Ettema T.J."/>
        </authorList>
    </citation>
    <scope>NUCLEOTIDE SEQUENCE</scope>
</reference>
<name>A0A0F9NJN5_9ZZZZ</name>
<sequence>MNQAEARRYVLSAQGNAVVAAWISVLDQYKLPASTSVDPAEWYGSFEELYLSDAVDPDVFNSCDTKRVFFSGNTPNWKVLDKAFWNLRYLRSLHPGEAADNEEYVMNKINDIECPDLGNIIEKTDSSRALTAAEPRTRGLDLHRGLSRPTELAMPEMPTMSGDIIERPEMHELGPHIVSDIRGLKCQQSDAENFNFGRPYTEYANFSITCCDGEIVLEDTGGGDFYEAEESEDHDTLDLQLHGQCERCGTTFHMGASMPLPKGTIGQVY</sequence>
<organism evidence="1">
    <name type="scientific">marine sediment metagenome</name>
    <dbReference type="NCBI Taxonomy" id="412755"/>
    <lineage>
        <taxon>unclassified sequences</taxon>
        <taxon>metagenomes</taxon>
        <taxon>ecological metagenomes</taxon>
    </lineage>
</organism>
<comment type="caution">
    <text evidence="1">The sequence shown here is derived from an EMBL/GenBank/DDBJ whole genome shotgun (WGS) entry which is preliminary data.</text>
</comment>